<dbReference type="PROSITE" id="PS51257">
    <property type="entry name" value="PROKAR_LIPOPROTEIN"/>
    <property type="match status" value="1"/>
</dbReference>
<keyword evidence="3" id="KW-1185">Reference proteome</keyword>
<sequence>MRRVVLAFVVAVAVLLAGCGAGPGDGGARTVNPALANTPTASPTPTPAPEYPPGVNDDGVDARVLAGNHDSALDRVNSTVLIDRTVVGANGTTVSATDIRIESAGSRVHYRVNQTGGLPAQFVSPFPTFEFWTDGNVTVTRAVDASGNVTLRRISGQPPTIADADDTGEDSVFGRFVGTNARLVGTTTVDGEEAYVVRADHDALDRRGGPPMRDYRLNATVTEAGVVLAYDLTFTATYETEDGGTLVATTTERFRTTVGGSAASPPPWVRDSNASTAGGADTADGESEPTDAAWTASGG</sequence>
<organism evidence="2 3">
    <name type="scientific">Halobaculum magnesiiphilum</name>
    <dbReference type="NCBI Taxonomy" id="1017351"/>
    <lineage>
        <taxon>Archaea</taxon>
        <taxon>Methanobacteriati</taxon>
        <taxon>Methanobacteriota</taxon>
        <taxon>Stenosarchaea group</taxon>
        <taxon>Halobacteria</taxon>
        <taxon>Halobacteriales</taxon>
        <taxon>Haloferacaceae</taxon>
        <taxon>Halobaculum</taxon>
    </lineage>
</organism>
<feature type="compositionally biased region" description="Pro residues" evidence="1">
    <location>
        <begin position="42"/>
        <end position="52"/>
    </location>
</feature>
<name>A0A8T8WG47_9EURY</name>
<proteinExistence type="predicted"/>
<reference evidence="2 3" key="1">
    <citation type="journal article" date="2021" name="Int. J. Syst. Evol. Microbiol.">
        <title>Halobaculum halophilum sp. nov. and Halobaculum salinum sp. nov., isolated from salt lake and saline soil.</title>
        <authorList>
            <person name="Cui H.L."/>
            <person name="Shi X.W."/>
            <person name="Yin X.M."/>
            <person name="Yang X.Y."/>
            <person name="Hou J."/>
            <person name="Zhu L."/>
        </authorList>
    </citation>
    <scope>NUCLEOTIDE SEQUENCE [LARGE SCALE GENOMIC DNA]</scope>
    <source>
        <strain evidence="2 3">NBRC 109044</strain>
    </source>
</reference>
<feature type="region of interest" description="Disordered" evidence="1">
    <location>
        <begin position="30"/>
        <end position="56"/>
    </location>
</feature>
<dbReference type="RefSeq" id="WP_222608624.1">
    <property type="nucleotide sequence ID" value="NZ_CP081958.1"/>
</dbReference>
<protein>
    <recommendedName>
        <fullName evidence="4">Lipoprotein</fullName>
    </recommendedName>
</protein>
<evidence type="ECO:0000313" key="3">
    <source>
        <dbReference type="Proteomes" id="UP000826254"/>
    </source>
</evidence>
<feature type="region of interest" description="Disordered" evidence="1">
    <location>
        <begin position="257"/>
        <end position="299"/>
    </location>
</feature>
<accession>A0A8T8WG47</accession>
<dbReference type="GeneID" id="67177820"/>
<evidence type="ECO:0000313" key="2">
    <source>
        <dbReference type="EMBL" id="QZP38825.1"/>
    </source>
</evidence>
<evidence type="ECO:0008006" key="4">
    <source>
        <dbReference type="Google" id="ProtNLM"/>
    </source>
</evidence>
<dbReference type="AlphaFoldDB" id="A0A8T8WG47"/>
<gene>
    <name evidence="2" type="ORF">K6T50_06720</name>
</gene>
<evidence type="ECO:0000256" key="1">
    <source>
        <dbReference type="SAM" id="MobiDB-lite"/>
    </source>
</evidence>
<dbReference type="EMBL" id="CP081958">
    <property type="protein sequence ID" value="QZP38825.1"/>
    <property type="molecule type" value="Genomic_DNA"/>
</dbReference>
<dbReference type="KEGG" id="hmp:K6T50_06720"/>
<dbReference type="Proteomes" id="UP000826254">
    <property type="component" value="Chromosome"/>
</dbReference>